<dbReference type="Proteomes" id="UP000315399">
    <property type="component" value="Unassembled WGS sequence"/>
</dbReference>
<dbReference type="SUPFAM" id="SSF53613">
    <property type="entry name" value="Ribokinase-like"/>
    <property type="match status" value="1"/>
</dbReference>
<gene>
    <name evidence="5" type="ORF">DSO08_06605</name>
</gene>
<accession>A0A523B708</accession>
<dbReference type="InterPro" id="IPR002139">
    <property type="entry name" value="Ribo/fructo_kinase"/>
</dbReference>
<dbReference type="EMBL" id="QNVH01000107">
    <property type="protein sequence ID" value="TDA36675.1"/>
    <property type="molecule type" value="Genomic_DNA"/>
</dbReference>
<keyword evidence="2" id="KW-0808">Transferase</keyword>
<dbReference type="PANTHER" id="PTHR10584">
    <property type="entry name" value="SUGAR KINASE"/>
    <property type="match status" value="1"/>
</dbReference>
<dbReference type="InterPro" id="IPR002173">
    <property type="entry name" value="Carboh/pur_kinase_PfkB_CS"/>
</dbReference>
<evidence type="ECO:0000313" key="6">
    <source>
        <dbReference type="Proteomes" id="UP000315399"/>
    </source>
</evidence>
<dbReference type="PANTHER" id="PTHR10584:SF166">
    <property type="entry name" value="RIBOKINASE"/>
    <property type="match status" value="1"/>
</dbReference>
<dbReference type="AlphaFoldDB" id="A0A523B708"/>
<evidence type="ECO:0000313" key="5">
    <source>
        <dbReference type="EMBL" id="TDA36675.1"/>
    </source>
</evidence>
<dbReference type="PRINTS" id="PR00990">
    <property type="entry name" value="RIBOKINASE"/>
</dbReference>
<dbReference type="PROSITE" id="PS00583">
    <property type="entry name" value="PFKB_KINASES_1"/>
    <property type="match status" value="1"/>
</dbReference>
<reference evidence="5 6" key="1">
    <citation type="journal article" date="2019" name="Nat. Microbiol.">
        <title>Expanding anaerobic alkane metabolism in the domain of Archaea.</title>
        <authorList>
            <person name="Wang Y."/>
            <person name="Wegener G."/>
            <person name="Hou J."/>
            <person name="Wang F."/>
            <person name="Xiao X."/>
        </authorList>
    </citation>
    <scope>NUCLEOTIDE SEQUENCE [LARGE SCALE GENOMIC DNA]</scope>
    <source>
        <strain evidence="5">WYZ-LMO10</strain>
    </source>
</reference>
<name>A0A523B708_9CREN</name>
<evidence type="ECO:0000256" key="2">
    <source>
        <dbReference type="ARBA" id="ARBA00022679"/>
    </source>
</evidence>
<evidence type="ECO:0000256" key="1">
    <source>
        <dbReference type="ARBA" id="ARBA00010688"/>
    </source>
</evidence>
<sequence length="249" mass="26840">MGTKILAAGHILVDIKVRVRDFSEKDGLSPIREVRYGVGGSAANVAIGVKRLGGEEGLLGKVGMDAFGRMAIDELMKEGVSLEWVRIDPRSETGFTIVIINKDGDLAMYGAKGASEELTPEEVSSVKLDGYQFVHIASLRVDTSVAIARLARAAGATVTFDPGRELIKRGLKHLSPMLQLTDILLLNMREAGLLTGCDAPEKAAESLLKHVNRGIIIKLGGEGVYYKIDGEEGGSPGIQSQGRRHHRRR</sequence>
<keyword evidence="3 5" id="KW-0418">Kinase</keyword>
<comment type="caution">
    <text evidence="5">The sequence shown here is derived from an EMBL/GenBank/DDBJ whole genome shotgun (WGS) entry which is preliminary data.</text>
</comment>
<protein>
    <submittedName>
        <fullName evidence="5">Carbohydrate kinase family protein</fullName>
    </submittedName>
</protein>
<proteinExistence type="inferred from homology"/>
<evidence type="ECO:0000259" key="4">
    <source>
        <dbReference type="Pfam" id="PF00294"/>
    </source>
</evidence>
<comment type="similarity">
    <text evidence="1">Belongs to the carbohydrate kinase PfkB family.</text>
</comment>
<dbReference type="Pfam" id="PF00294">
    <property type="entry name" value="PfkB"/>
    <property type="match status" value="1"/>
</dbReference>
<dbReference type="InterPro" id="IPR011611">
    <property type="entry name" value="PfkB_dom"/>
</dbReference>
<dbReference type="Gene3D" id="3.40.1190.20">
    <property type="match status" value="1"/>
</dbReference>
<dbReference type="GO" id="GO:0006796">
    <property type="term" value="P:phosphate-containing compound metabolic process"/>
    <property type="evidence" value="ECO:0007669"/>
    <property type="project" value="UniProtKB-ARBA"/>
</dbReference>
<dbReference type="GO" id="GO:0016301">
    <property type="term" value="F:kinase activity"/>
    <property type="evidence" value="ECO:0007669"/>
    <property type="project" value="UniProtKB-KW"/>
</dbReference>
<evidence type="ECO:0000256" key="3">
    <source>
        <dbReference type="ARBA" id="ARBA00022777"/>
    </source>
</evidence>
<feature type="domain" description="Carbohydrate kinase PfkB" evidence="4">
    <location>
        <begin position="3"/>
        <end position="237"/>
    </location>
</feature>
<organism evidence="5 6">
    <name type="scientific">Thermoproteota archaeon</name>
    <dbReference type="NCBI Taxonomy" id="2056631"/>
    <lineage>
        <taxon>Archaea</taxon>
        <taxon>Thermoproteota</taxon>
    </lineage>
</organism>
<dbReference type="InterPro" id="IPR029056">
    <property type="entry name" value="Ribokinase-like"/>
</dbReference>